<evidence type="ECO:0000256" key="2">
    <source>
        <dbReference type="ARBA" id="ARBA00022448"/>
    </source>
</evidence>
<gene>
    <name evidence="10" type="ORF">GCM10007276_34740</name>
</gene>
<dbReference type="PANTHER" id="PTHR43357">
    <property type="entry name" value="INNER MEMBRANE ABC TRANSPORTER PERMEASE PROTEIN YDCV"/>
    <property type="match status" value="1"/>
</dbReference>
<evidence type="ECO:0000256" key="1">
    <source>
        <dbReference type="ARBA" id="ARBA00004429"/>
    </source>
</evidence>
<dbReference type="EMBL" id="BMCP01000008">
    <property type="protein sequence ID" value="GGE54802.1"/>
    <property type="molecule type" value="Genomic_DNA"/>
</dbReference>
<feature type="transmembrane region" description="Helical" evidence="8">
    <location>
        <begin position="268"/>
        <end position="288"/>
    </location>
</feature>
<keyword evidence="4" id="KW-0997">Cell inner membrane</keyword>
<feature type="domain" description="ABC transmembrane type-1" evidence="9">
    <location>
        <begin position="375"/>
        <end position="565"/>
    </location>
</feature>
<keyword evidence="7 8" id="KW-0472">Membrane</keyword>
<dbReference type="PROSITE" id="PS50928">
    <property type="entry name" value="ABC_TM1"/>
    <property type="match status" value="2"/>
</dbReference>
<feature type="transmembrane region" description="Helical" evidence="8">
    <location>
        <begin position="411"/>
        <end position="433"/>
    </location>
</feature>
<feature type="transmembrane region" description="Helical" evidence="8">
    <location>
        <begin position="21"/>
        <end position="42"/>
    </location>
</feature>
<keyword evidence="2 8" id="KW-0813">Transport</keyword>
<organism evidence="10 11">
    <name type="scientific">Agaricicola taiwanensis</name>
    <dbReference type="NCBI Taxonomy" id="591372"/>
    <lineage>
        <taxon>Bacteria</taxon>
        <taxon>Pseudomonadati</taxon>
        <taxon>Pseudomonadota</taxon>
        <taxon>Alphaproteobacteria</taxon>
        <taxon>Rhodobacterales</taxon>
        <taxon>Paracoccaceae</taxon>
        <taxon>Agaricicola</taxon>
    </lineage>
</organism>
<keyword evidence="3" id="KW-1003">Cell membrane</keyword>
<keyword evidence="6 8" id="KW-1133">Transmembrane helix</keyword>
<dbReference type="InterPro" id="IPR035906">
    <property type="entry name" value="MetI-like_sf"/>
</dbReference>
<feature type="transmembrane region" description="Helical" evidence="8">
    <location>
        <begin position="165"/>
        <end position="188"/>
    </location>
</feature>
<comment type="similarity">
    <text evidence="8">Belongs to the binding-protein-dependent transport system permease family.</text>
</comment>
<name>A0A8J2YN26_9RHOB</name>
<feature type="transmembrane region" description="Helical" evidence="8">
    <location>
        <begin position="439"/>
        <end position="457"/>
    </location>
</feature>
<dbReference type="InterPro" id="IPR000515">
    <property type="entry name" value="MetI-like"/>
</dbReference>
<protein>
    <submittedName>
        <fullName evidence="10">Iron ABC transporter permease</fullName>
    </submittedName>
</protein>
<dbReference type="Proteomes" id="UP000602745">
    <property type="component" value="Unassembled WGS sequence"/>
</dbReference>
<dbReference type="GO" id="GO:0005886">
    <property type="term" value="C:plasma membrane"/>
    <property type="evidence" value="ECO:0007669"/>
    <property type="project" value="UniProtKB-SubCell"/>
</dbReference>
<feature type="transmembrane region" description="Helical" evidence="8">
    <location>
        <begin position="209"/>
        <end position="237"/>
    </location>
</feature>
<evidence type="ECO:0000259" key="9">
    <source>
        <dbReference type="PROSITE" id="PS50928"/>
    </source>
</evidence>
<reference evidence="10" key="1">
    <citation type="journal article" date="2014" name="Int. J. Syst. Evol. Microbiol.">
        <title>Complete genome sequence of Corynebacterium casei LMG S-19264T (=DSM 44701T), isolated from a smear-ripened cheese.</title>
        <authorList>
            <consortium name="US DOE Joint Genome Institute (JGI-PGF)"/>
            <person name="Walter F."/>
            <person name="Albersmeier A."/>
            <person name="Kalinowski J."/>
            <person name="Ruckert C."/>
        </authorList>
    </citation>
    <scope>NUCLEOTIDE SEQUENCE</scope>
    <source>
        <strain evidence="10">CCM 7684</strain>
    </source>
</reference>
<feature type="transmembrane region" description="Helical" evidence="8">
    <location>
        <begin position="379"/>
        <end position="399"/>
    </location>
</feature>
<evidence type="ECO:0000313" key="11">
    <source>
        <dbReference type="Proteomes" id="UP000602745"/>
    </source>
</evidence>
<evidence type="ECO:0000256" key="4">
    <source>
        <dbReference type="ARBA" id="ARBA00022519"/>
    </source>
</evidence>
<comment type="caution">
    <text evidence="10">The sequence shown here is derived from an EMBL/GenBank/DDBJ whole genome shotgun (WGS) entry which is preliminary data.</text>
</comment>
<evidence type="ECO:0000256" key="5">
    <source>
        <dbReference type="ARBA" id="ARBA00022692"/>
    </source>
</evidence>
<comment type="subcellular location">
    <subcellularLocation>
        <location evidence="1">Cell inner membrane</location>
        <topology evidence="1">Multi-pass membrane protein</topology>
    </subcellularLocation>
    <subcellularLocation>
        <location evidence="8">Cell membrane</location>
        <topology evidence="8">Multi-pass membrane protein</topology>
    </subcellularLocation>
</comment>
<dbReference type="PANTHER" id="PTHR43357:SF4">
    <property type="entry name" value="INNER MEMBRANE ABC TRANSPORTER PERMEASE PROTEIN YDCV"/>
    <property type="match status" value="1"/>
</dbReference>
<keyword evidence="5 8" id="KW-0812">Transmembrane</keyword>
<dbReference type="AlphaFoldDB" id="A0A8J2YN26"/>
<feature type="transmembrane region" description="Helical" evidence="8">
    <location>
        <begin position="73"/>
        <end position="98"/>
    </location>
</feature>
<dbReference type="Pfam" id="PF00528">
    <property type="entry name" value="BPD_transp_1"/>
    <property type="match status" value="2"/>
</dbReference>
<evidence type="ECO:0000256" key="7">
    <source>
        <dbReference type="ARBA" id="ARBA00023136"/>
    </source>
</evidence>
<feature type="transmembrane region" description="Helical" evidence="8">
    <location>
        <begin position="497"/>
        <end position="523"/>
    </location>
</feature>
<accession>A0A8J2YN26</accession>
<evidence type="ECO:0000256" key="6">
    <source>
        <dbReference type="ARBA" id="ARBA00022989"/>
    </source>
</evidence>
<evidence type="ECO:0000256" key="8">
    <source>
        <dbReference type="RuleBase" id="RU363032"/>
    </source>
</evidence>
<feature type="domain" description="ABC transmembrane type-1" evidence="9">
    <location>
        <begin position="74"/>
        <end position="289"/>
    </location>
</feature>
<feature type="transmembrane region" description="Helical" evidence="8">
    <location>
        <begin position="322"/>
        <end position="348"/>
    </location>
</feature>
<feature type="transmembrane region" description="Helical" evidence="8">
    <location>
        <begin position="543"/>
        <end position="568"/>
    </location>
</feature>
<proteinExistence type="inferred from homology"/>
<reference evidence="10" key="2">
    <citation type="submission" date="2020-09" db="EMBL/GenBank/DDBJ databases">
        <authorList>
            <person name="Sun Q."/>
            <person name="Sedlacek I."/>
        </authorList>
    </citation>
    <scope>NUCLEOTIDE SEQUENCE</scope>
    <source>
        <strain evidence="10">CCM 7684</strain>
    </source>
</reference>
<dbReference type="Gene3D" id="1.10.3720.10">
    <property type="entry name" value="MetI-like"/>
    <property type="match status" value="2"/>
</dbReference>
<dbReference type="SUPFAM" id="SSF161098">
    <property type="entry name" value="MetI-like"/>
    <property type="match status" value="2"/>
</dbReference>
<dbReference type="GO" id="GO:0055085">
    <property type="term" value="P:transmembrane transport"/>
    <property type="evidence" value="ECO:0007669"/>
    <property type="project" value="InterPro"/>
</dbReference>
<keyword evidence="11" id="KW-1185">Reference proteome</keyword>
<feature type="transmembrane region" description="Helical" evidence="8">
    <location>
        <begin position="110"/>
        <end position="132"/>
    </location>
</feature>
<sequence length="585" mass="62230">MAIMTQHIPAADTGTRKLSSLLFEGANGLLALLMLLLVLYPIGAMFVRELLPDGGVNIQAFRNVLSSSAFWEAAYNTAIVLAVSGSLSILIGTIFAWLNERTDAQMGFVSKFLPVLPLLVPSVAMSIGWIFLAQETSGFLNVFIRWLADFAGIEMRRGPLNISTWSGLIFVYTLHLVPFSYLIVSVAFRNLDPAYEEAARMSGAGRLRVFLKISSASVLPAIMNSALLVTIVGIAMYSVPVIIGSVARIDVLSVMTVNLVRGVYPPRIAEGVVISLILTAVVLGVWWLQRYMSGRQRHATIGGKAGGTSLVELGAWKWVARVLVLAFVAASTVLPFVALLLVALQPFWSPAIDVSMLSLQHFEELFQAGITKRALTTSLTLGVVGATIGMIVAAVLMEYARDRGGWRANTVLGIVRLPGAVINVVLGVGFLIVLGAPPFNLQGTALILLLAYIVIYMPQAATAAGSAIEQVGGELIESGRMAGAGKSRVFGRITLPLILPGLAAGWAMIFVVMVGDLTASALLAGTRNPVVGFVILDIWENGLYSALAALSALISMISTAAVMLVLYLGRGRLSQAGSFSGRITN</sequence>
<dbReference type="CDD" id="cd06261">
    <property type="entry name" value="TM_PBP2"/>
    <property type="match status" value="2"/>
</dbReference>
<evidence type="ECO:0000256" key="3">
    <source>
        <dbReference type="ARBA" id="ARBA00022475"/>
    </source>
</evidence>
<dbReference type="RefSeq" id="WP_188411101.1">
    <property type="nucleotide sequence ID" value="NZ_BMCP01000008.1"/>
</dbReference>
<evidence type="ECO:0000313" key="10">
    <source>
        <dbReference type="EMBL" id="GGE54802.1"/>
    </source>
</evidence>